<keyword evidence="4" id="KW-1185">Reference proteome</keyword>
<dbReference type="InterPro" id="IPR008936">
    <property type="entry name" value="Rho_GTPase_activation_prot"/>
</dbReference>
<dbReference type="CDD" id="cd00170">
    <property type="entry name" value="SEC14"/>
    <property type="match status" value="1"/>
</dbReference>
<evidence type="ECO:0000259" key="3">
    <source>
        <dbReference type="PROSITE" id="PS50238"/>
    </source>
</evidence>
<dbReference type="Gene3D" id="1.10.555.10">
    <property type="entry name" value="Rho GTPase activation protein"/>
    <property type="match status" value="1"/>
</dbReference>
<dbReference type="Pfam" id="PF00620">
    <property type="entry name" value="RhoGAP"/>
    <property type="match status" value="2"/>
</dbReference>
<dbReference type="Pfam" id="PF13716">
    <property type="entry name" value="CRAL_TRIO_2"/>
    <property type="match status" value="1"/>
</dbReference>
<feature type="compositionally biased region" description="Low complexity" evidence="1">
    <location>
        <begin position="15"/>
        <end position="27"/>
    </location>
</feature>
<dbReference type="GO" id="GO:0005096">
    <property type="term" value="F:GTPase activator activity"/>
    <property type="evidence" value="ECO:0007669"/>
    <property type="project" value="TreeGrafter"/>
</dbReference>
<dbReference type="Gene3D" id="3.40.525.10">
    <property type="entry name" value="CRAL-TRIO lipid binding domain"/>
    <property type="match status" value="2"/>
</dbReference>
<dbReference type="GO" id="GO:2001136">
    <property type="term" value="P:negative regulation of endocytic recycling"/>
    <property type="evidence" value="ECO:0007669"/>
    <property type="project" value="TreeGrafter"/>
</dbReference>
<protein>
    <submittedName>
        <fullName evidence="5">Rho GTPase-activating protein 1</fullName>
    </submittedName>
</protein>
<accession>A0A914CNY4</accession>
<name>A0A914CNY4_9BILA</name>
<dbReference type="PANTHER" id="PTHR45808">
    <property type="entry name" value="RHO GTPASE-ACTIVATING PROTEIN 68F"/>
    <property type="match status" value="1"/>
</dbReference>
<evidence type="ECO:0000313" key="4">
    <source>
        <dbReference type="Proteomes" id="UP000887540"/>
    </source>
</evidence>
<evidence type="ECO:0000259" key="2">
    <source>
        <dbReference type="PROSITE" id="PS50191"/>
    </source>
</evidence>
<dbReference type="InterPro" id="IPR001251">
    <property type="entry name" value="CRAL-TRIO_dom"/>
</dbReference>
<dbReference type="PROSITE" id="PS50238">
    <property type="entry name" value="RHOGAP"/>
    <property type="match status" value="1"/>
</dbReference>
<feature type="domain" description="Rho-GAP" evidence="3">
    <location>
        <begin position="238"/>
        <end position="470"/>
    </location>
</feature>
<sequence>MDEDLVHIDRDGSERNSLSSSRSFLESENYEQELGGPSESGEDFSDLMKYEIVEVIGEGDLAGRPFIMIYAYRLPPTKGFDHQKLLRFLQHTLDKVVDMDYTIIYFHYGLKSNNKPSIKWLIQAYQALDRRYKKNLKALYLVHPTKYKKNLKALYLVHPTKFIKVLWSIFKPFISYKFERKMHYCNFIDDLGVVIRTENLNVPRPILEYDISLKSSSKVTPSRAQPKTSPLPTHQFCVPLDFILKHHPGAEIPPIVDELLSFLRQYGMETEGIFRRSAELLAINRLQERINSGIFSLRSAELLAINRLQERINSGIFSLFFQSSYYYVLCEKIDFLSDAEYHGNLPKAVIHASVLLKTFLRSMGEPIITNRLYPQVLVVSELNDSDDKIHGIRELFQNLPTENYVLLRTILKFLTEVASHSDKNLMNPNNLSIVFGPNLTWPTDQQVPLAQINKLNSFCLTMIVHYEEIFCA</sequence>
<dbReference type="Proteomes" id="UP000887540">
    <property type="component" value="Unplaced"/>
</dbReference>
<feature type="compositionally biased region" description="Basic and acidic residues" evidence="1">
    <location>
        <begin position="1"/>
        <end position="14"/>
    </location>
</feature>
<dbReference type="PROSITE" id="PS50191">
    <property type="entry name" value="CRAL_TRIO"/>
    <property type="match status" value="1"/>
</dbReference>
<dbReference type="AlphaFoldDB" id="A0A914CNY4"/>
<dbReference type="InterPro" id="IPR036865">
    <property type="entry name" value="CRAL-TRIO_dom_sf"/>
</dbReference>
<feature type="region of interest" description="Disordered" evidence="1">
    <location>
        <begin position="1"/>
        <end position="42"/>
    </location>
</feature>
<reference evidence="5" key="1">
    <citation type="submission" date="2022-11" db="UniProtKB">
        <authorList>
            <consortium name="WormBaseParasite"/>
        </authorList>
    </citation>
    <scope>IDENTIFICATION</scope>
</reference>
<proteinExistence type="predicted"/>
<dbReference type="SMART" id="SM00516">
    <property type="entry name" value="SEC14"/>
    <property type="match status" value="1"/>
</dbReference>
<dbReference type="SUPFAM" id="SSF48350">
    <property type="entry name" value="GTPase activation domain, GAP"/>
    <property type="match status" value="1"/>
</dbReference>
<feature type="domain" description="CRAL-TRIO" evidence="2">
    <location>
        <begin position="43"/>
        <end position="203"/>
    </location>
</feature>
<dbReference type="SUPFAM" id="SSF52087">
    <property type="entry name" value="CRAL/TRIO domain"/>
    <property type="match status" value="1"/>
</dbReference>
<evidence type="ECO:0000256" key="1">
    <source>
        <dbReference type="SAM" id="MobiDB-lite"/>
    </source>
</evidence>
<dbReference type="GO" id="GO:0007264">
    <property type="term" value="P:small GTPase-mediated signal transduction"/>
    <property type="evidence" value="ECO:0007669"/>
    <property type="project" value="TreeGrafter"/>
</dbReference>
<evidence type="ECO:0000313" key="5">
    <source>
        <dbReference type="WBParaSite" id="ACRNAN_scaffold1290.g28949.t1"/>
    </source>
</evidence>
<dbReference type="WBParaSite" id="ACRNAN_scaffold1290.g28949.t1">
    <property type="protein sequence ID" value="ACRNAN_scaffold1290.g28949.t1"/>
    <property type="gene ID" value="ACRNAN_scaffold1290.g28949"/>
</dbReference>
<dbReference type="SMART" id="SM00324">
    <property type="entry name" value="RhoGAP"/>
    <property type="match status" value="1"/>
</dbReference>
<dbReference type="PANTHER" id="PTHR45808:SF2">
    <property type="entry name" value="RHO GTPASE-ACTIVATING PROTEIN 68F"/>
    <property type="match status" value="1"/>
</dbReference>
<dbReference type="GO" id="GO:0005737">
    <property type="term" value="C:cytoplasm"/>
    <property type="evidence" value="ECO:0007669"/>
    <property type="project" value="TreeGrafter"/>
</dbReference>
<dbReference type="InterPro" id="IPR000198">
    <property type="entry name" value="RhoGAP_dom"/>
</dbReference>
<organism evidence="4 5">
    <name type="scientific">Acrobeloides nanus</name>
    <dbReference type="NCBI Taxonomy" id="290746"/>
    <lineage>
        <taxon>Eukaryota</taxon>
        <taxon>Metazoa</taxon>
        <taxon>Ecdysozoa</taxon>
        <taxon>Nematoda</taxon>
        <taxon>Chromadorea</taxon>
        <taxon>Rhabditida</taxon>
        <taxon>Tylenchina</taxon>
        <taxon>Cephalobomorpha</taxon>
        <taxon>Cephaloboidea</taxon>
        <taxon>Cephalobidae</taxon>
        <taxon>Acrobeloides</taxon>
    </lineage>
</organism>